<accession>A0A177WZ00</accession>
<evidence type="ECO:0008006" key="11">
    <source>
        <dbReference type="Google" id="ProtNLM"/>
    </source>
</evidence>
<dbReference type="AlphaFoldDB" id="A0A177WZ00"/>
<evidence type="ECO:0000256" key="5">
    <source>
        <dbReference type="ARBA" id="ARBA00022792"/>
    </source>
</evidence>
<evidence type="ECO:0000256" key="6">
    <source>
        <dbReference type="ARBA" id="ARBA00022982"/>
    </source>
</evidence>
<comment type="similarity">
    <text evidence="2">Belongs to the complex I NDUFA5 subunit family.</text>
</comment>
<evidence type="ECO:0000256" key="3">
    <source>
        <dbReference type="ARBA" id="ARBA00022448"/>
    </source>
</evidence>
<keyword evidence="5" id="KW-0999">Mitochondrion inner membrane</keyword>
<evidence type="ECO:0000313" key="9">
    <source>
        <dbReference type="EMBL" id="OAJ45186.1"/>
    </source>
</evidence>
<evidence type="ECO:0000313" key="10">
    <source>
        <dbReference type="Proteomes" id="UP000077115"/>
    </source>
</evidence>
<proteinExistence type="inferred from homology"/>
<dbReference type="GO" id="GO:0022904">
    <property type="term" value="P:respiratory electron transport chain"/>
    <property type="evidence" value="ECO:0007669"/>
    <property type="project" value="InterPro"/>
</dbReference>
<keyword evidence="8" id="KW-0472">Membrane</keyword>
<dbReference type="VEuPathDB" id="FungiDB:BDEG_28347"/>
<dbReference type="PANTHER" id="PTHR12653">
    <property type="entry name" value="NADH-UBIQUINONE OXIDOREDUCTASE 13 KD-B SUBUNIT"/>
    <property type="match status" value="1"/>
</dbReference>
<dbReference type="STRING" id="403673.A0A177WZ00"/>
<dbReference type="Proteomes" id="UP000077115">
    <property type="component" value="Unassembled WGS sequence"/>
</dbReference>
<sequence length="126" mass="14274">MQFSVLLRQTATSAFKKTTGLCGLPVHPNSKPELSSLYNRILHSLQQLPEQSAYRQSTHKLVSERLNIVATTEDIAAIEQKINAGQIEELIYQAEMELKLIPSIEKWKAHEALEVAPPSGQWQYFK</sequence>
<keyword evidence="3" id="KW-0813">Transport</keyword>
<dbReference type="Pfam" id="PF04716">
    <property type="entry name" value="ETC_C1_NDUFA5"/>
    <property type="match status" value="1"/>
</dbReference>
<name>A0A177WZ00_BATDL</name>
<keyword evidence="6" id="KW-0249">Electron transport</keyword>
<evidence type="ECO:0000256" key="4">
    <source>
        <dbReference type="ARBA" id="ARBA00022660"/>
    </source>
</evidence>
<evidence type="ECO:0000256" key="2">
    <source>
        <dbReference type="ARBA" id="ARBA00010261"/>
    </source>
</evidence>
<dbReference type="InterPro" id="IPR006806">
    <property type="entry name" value="NDUFA5"/>
</dbReference>
<comment type="subcellular location">
    <subcellularLocation>
        <location evidence="1">Mitochondrion inner membrane</location>
        <topology evidence="1">Peripheral membrane protein</topology>
        <orientation evidence="1">Matrix side</orientation>
    </subcellularLocation>
</comment>
<protein>
    <recommendedName>
        <fullName evidence="11">NADH dehydrogenase [ubiquinone] 1 alpha subcomplex subunit 5</fullName>
    </recommendedName>
</protein>
<keyword evidence="4" id="KW-0679">Respiratory chain</keyword>
<gene>
    <name evidence="9" type="ORF">BDEG_28347</name>
</gene>
<dbReference type="OrthoDB" id="286811at2759"/>
<keyword evidence="7" id="KW-0496">Mitochondrion</keyword>
<evidence type="ECO:0000256" key="8">
    <source>
        <dbReference type="ARBA" id="ARBA00023136"/>
    </source>
</evidence>
<reference evidence="9 10" key="2">
    <citation type="submission" date="2016-05" db="EMBL/GenBank/DDBJ databases">
        <title>Lineage-specific infection strategies underlie the spectrum of fungal disease in amphibians.</title>
        <authorList>
            <person name="Cuomo C.A."/>
            <person name="Farrer R.A."/>
            <person name="James T."/>
            <person name="Longcore J."/>
            <person name="Birren B."/>
        </authorList>
    </citation>
    <scope>NUCLEOTIDE SEQUENCE [LARGE SCALE GENOMIC DNA]</scope>
    <source>
        <strain evidence="9 10">JEL423</strain>
    </source>
</reference>
<dbReference type="GO" id="GO:0005743">
    <property type="term" value="C:mitochondrial inner membrane"/>
    <property type="evidence" value="ECO:0007669"/>
    <property type="project" value="UniProtKB-SubCell"/>
</dbReference>
<evidence type="ECO:0000256" key="7">
    <source>
        <dbReference type="ARBA" id="ARBA00023128"/>
    </source>
</evidence>
<dbReference type="PANTHER" id="PTHR12653:SF0">
    <property type="entry name" value="NADH DEHYDROGENASE [UBIQUINONE] 1 ALPHA SUBCOMPLEX SUBUNIT 5"/>
    <property type="match status" value="1"/>
</dbReference>
<reference evidence="9 10" key="1">
    <citation type="submission" date="2006-10" db="EMBL/GenBank/DDBJ databases">
        <title>The Genome Sequence of Batrachochytrium dendrobatidis JEL423.</title>
        <authorList>
            <consortium name="The Broad Institute Genome Sequencing Platform"/>
            <person name="Birren B."/>
            <person name="Lander E."/>
            <person name="Galagan J."/>
            <person name="Cuomo C."/>
            <person name="Devon K."/>
            <person name="Jaffe D."/>
            <person name="Butler J."/>
            <person name="Alvarez P."/>
            <person name="Gnerre S."/>
            <person name="Grabherr M."/>
            <person name="Kleber M."/>
            <person name="Mauceli E."/>
            <person name="Brockman W."/>
            <person name="Young S."/>
            <person name="LaButti K."/>
            <person name="Sykes S."/>
            <person name="DeCaprio D."/>
            <person name="Crawford M."/>
            <person name="Koehrsen M."/>
            <person name="Engels R."/>
            <person name="Montgomery P."/>
            <person name="Pearson M."/>
            <person name="Howarth C."/>
            <person name="Larson L."/>
            <person name="White J."/>
            <person name="O'Leary S."/>
            <person name="Kodira C."/>
            <person name="Zeng Q."/>
            <person name="Yandava C."/>
            <person name="Alvarado L."/>
            <person name="Longcore J."/>
            <person name="James T."/>
        </authorList>
    </citation>
    <scope>NUCLEOTIDE SEQUENCE [LARGE SCALE GENOMIC DNA]</scope>
    <source>
        <strain evidence="9 10">JEL423</strain>
    </source>
</reference>
<organism evidence="9 10">
    <name type="scientific">Batrachochytrium dendrobatidis (strain JEL423)</name>
    <dbReference type="NCBI Taxonomy" id="403673"/>
    <lineage>
        <taxon>Eukaryota</taxon>
        <taxon>Fungi</taxon>
        <taxon>Fungi incertae sedis</taxon>
        <taxon>Chytridiomycota</taxon>
        <taxon>Chytridiomycota incertae sedis</taxon>
        <taxon>Chytridiomycetes</taxon>
        <taxon>Rhizophydiales</taxon>
        <taxon>Rhizophydiales incertae sedis</taxon>
        <taxon>Batrachochytrium</taxon>
    </lineage>
</organism>
<dbReference type="eggNOG" id="KOG3365">
    <property type="taxonomic scope" value="Eukaryota"/>
</dbReference>
<dbReference type="EMBL" id="DS022315">
    <property type="protein sequence ID" value="OAJ45186.1"/>
    <property type="molecule type" value="Genomic_DNA"/>
</dbReference>
<evidence type="ECO:0000256" key="1">
    <source>
        <dbReference type="ARBA" id="ARBA00004443"/>
    </source>
</evidence>